<comment type="caution">
    <text evidence="1">The sequence shown here is derived from an EMBL/GenBank/DDBJ whole genome shotgun (WGS) entry which is preliminary data.</text>
</comment>
<reference evidence="1 2" key="1">
    <citation type="submission" date="2018-07" db="EMBL/GenBank/DDBJ databases">
        <title>Genomic Encyclopedia of Type Strains, Phase III (KMG-III): the genomes of soil and plant-associated and newly described type strains.</title>
        <authorList>
            <person name="Whitman W."/>
        </authorList>
    </citation>
    <scope>NUCLEOTIDE SEQUENCE [LARGE SCALE GENOMIC DNA]</scope>
    <source>
        <strain evidence="1 2">CECT 8333</strain>
    </source>
</reference>
<evidence type="ECO:0000313" key="2">
    <source>
        <dbReference type="Proteomes" id="UP000253090"/>
    </source>
</evidence>
<dbReference type="Proteomes" id="UP000253090">
    <property type="component" value="Unassembled WGS sequence"/>
</dbReference>
<proteinExistence type="predicted"/>
<gene>
    <name evidence="1" type="ORF">DFP94_11410</name>
</gene>
<dbReference type="EMBL" id="QPJW01000014">
    <property type="protein sequence ID" value="RCX15563.1"/>
    <property type="molecule type" value="Genomic_DNA"/>
</dbReference>
<keyword evidence="2" id="KW-1185">Reference proteome</keyword>
<sequence>MHLVAKIKFMQFEMNYDIFRSKIIWERDIKKLSFINKHRGYAS</sequence>
<organism evidence="1 2">
    <name type="scientific">Fontibacillus phaseoli</name>
    <dbReference type="NCBI Taxonomy" id="1416533"/>
    <lineage>
        <taxon>Bacteria</taxon>
        <taxon>Bacillati</taxon>
        <taxon>Bacillota</taxon>
        <taxon>Bacilli</taxon>
        <taxon>Bacillales</taxon>
        <taxon>Paenibacillaceae</taxon>
        <taxon>Fontibacillus</taxon>
    </lineage>
</organism>
<protein>
    <submittedName>
        <fullName evidence="1">Uncharacterized protein</fullName>
    </submittedName>
</protein>
<accession>A0A369B292</accession>
<name>A0A369B292_9BACL</name>
<evidence type="ECO:0000313" key="1">
    <source>
        <dbReference type="EMBL" id="RCX15563.1"/>
    </source>
</evidence>
<dbReference type="AlphaFoldDB" id="A0A369B292"/>